<keyword evidence="3" id="KW-1185">Reference proteome</keyword>
<proteinExistence type="predicted"/>
<dbReference type="Proteomes" id="UP001596047">
    <property type="component" value="Unassembled WGS sequence"/>
</dbReference>
<gene>
    <name evidence="2" type="ORF">ACFPYJ_16270</name>
</gene>
<protein>
    <submittedName>
        <fullName evidence="2">Spermidine synthase</fullName>
    </submittedName>
</protein>
<dbReference type="SUPFAM" id="SSF53335">
    <property type="entry name" value="S-adenosyl-L-methionine-dependent methyltransferases"/>
    <property type="match status" value="1"/>
</dbReference>
<dbReference type="InterPro" id="IPR029063">
    <property type="entry name" value="SAM-dependent_MTases_sf"/>
</dbReference>
<dbReference type="PANTHER" id="PTHR43317:SF1">
    <property type="entry name" value="THERMOSPERMINE SYNTHASE ACAULIS5"/>
    <property type="match status" value="1"/>
</dbReference>
<evidence type="ECO:0000313" key="2">
    <source>
        <dbReference type="EMBL" id="MFC5650651.1"/>
    </source>
</evidence>
<reference evidence="3" key="1">
    <citation type="journal article" date="2019" name="Int. J. Syst. Evol. Microbiol.">
        <title>The Global Catalogue of Microorganisms (GCM) 10K type strain sequencing project: providing services to taxonomists for standard genome sequencing and annotation.</title>
        <authorList>
            <consortium name="The Broad Institute Genomics Platform"/>
            <consortium name="The Broad Institute Genome Sequencing Center for Infectious Disease"/>
            <person name="Wu L."/>
            <person name="Ma J."/>
        </authorList>
    </citation>
    <scope>NUCLEOTIDE SEQUENCE [LARGE SCALE GENOMIC DNA]</scope>
    <source>
        <strain evidence="3">CGMCC 1.3240</strain>
    </source>
</reference>
<accession>A0ABW0W1P2</accession>
<keyword evidence="1" id="KW-0620">Polyamine biosynthesis</keyword>
<evidence type="ECO:0000256" key="1">
    <source>
        <dbReference type="ARBA" id="ARBA00023115"/>
    </source>
</evidence>
<name>A0ABW0W1P2_9BACL</name>
<comment type="caution">
    <text evidence="2">The sequence shown here is derived from an EMBL/GenBank/DDBJ whole genome shotgun (WGS) entry which is preliminary data.</text>
</comment>
<dbReference type="Pfam" id="PF01564">
    <property type="entry name" value="Spermine_synth"/>
    <property type="match status" value="1"/>
</dbReference>
<dbReference type="Gene3D" id="3.40.50.150">
    <property type="entry name" value="Vaccinia Virus protein VP39"/>
    <property type="match status" value="1"/>
</dbReference>
<dbReference type="NCBIfam" id="NF037959">
    <property type="entry name" value="MFS_SpdSyn"/>
    <property type="match status" value="1"/>
</dbReference>
<sequence>MHILYQQTGSNHQITVYDTTELEGEKGNFRVLQFSNQAAQGAMDLDAPQRILFEYPRAMIHLMDFNNPSFQNLFIIGHGIGTIAGHYKDKQVKIAELDDNVVELSRRYFEYSQDNVIVGDGRRILEGEASHRYDYLILDAFTGKGTPRHLTTREFFSAARAKLDSQGAILMNVMGKGENDRLMNAIHTTLSGEFAYTKSFCLLSGGAAHDLQNIILMGSSRPIGFQLRQMAGFTEIEPGQGHIIMDSD</sequence>
<evidence type="ECO:0000313" key="3">
    <source>
        <dbReference type="Proteomes" id="UP001596047"/>
    </source>
</evidence>
<dbReference type="RefSeq" id="WP_379189227.1">
    <property type="nucleotide sequence ID" value="NZ_JBHSOW010000060.1"/>
</dbReference>
<organism evidence="2 3">
    <name type="scientific">Paenibacillus solisilvae</name>
    <dbReference type="NCBI Taxonomy" id="2486751"/>
    <lineage>
        <taxon>Bacteria</taxon>
        <taxon>Bacillati</taxon>
        <taxon>Bacillota</taxon>
        <taxon>Bacilli</taxon>
        <taxon>Bacillales</taxon>
        <taxon>Paenibacillaceae</taxon>
        <taxon>Paenibacillus</taxon>
    </lineage>
</organism>
<dbReference type="PANTHER" id="PTHR43317">
    <property type="entry name" value="THERMOSPERMINE SYNTHASE ACAULIS5"/>
    <property type="match status" value="1"/>
</dbReference>
<dbReference type="EMBL" id="JBHSOW010000060">
    <property type="protein sequence ID" value="MFC5650651.1"/>
    <property type="molecule type" value="Genomic_DNA"/>
</dbReference>